<keyword evidence="9 22" id="KW-0547">Nucleotide-binding</keyword>
<dbReference type="OrthoDB" id="1924069at2759"/>
<keyword evidence="21" id="KW-0863">Zinc-finger</keyword>
<dbReference type="GO" id="GO:0008270">
    <property type="term" value="F:zinc ion binding"/>
    <property type="evidence" value="ECO:0007669"/>
    <property type="project" value="UniProtKB-KW"/>
</dbReference>
<dbReference type="InterPro" id="IPR036914">
    <property type="entry name" value="MGS-like_dom_sf"/>
</dbReference>
<dbReference type="PROSITE" id="PS50975">
    <property type="entry name" value="ATP_GRASP"/>
    <property type="match status" value="2"/>
</dbReference>
<evidence type="ECO:0000256" key="17">
    <source>
        <dbReference type="ARBA" id="ARBA00044334"/>
    </source>
</evidence>
<dbReference type="SUPFAM" id="SSF52335">
    <property type="entry name" value="Methylglyoxal synthase-like"/>
    <property type="match status" value="1"/>
</dbReference>
<gene>
    <name evidence="26" type="primary">arg4</name>
    <name evidence="26" type="ORF">LHYA1_G005161</name>
</gene>
<dbReference type="Gene3D" id="3.30.160.60">
    <property type="entry name" value="Classic Zinc Finger"/>
    <property type="match status" value="1"/>
</dbReference>
<evidence type="ECO:0000256" key="3">
    <source>
        <dbReference type="ARBA" id="ARBA00005077"/>
    </source>
</evidence>
<keyword evidence="7" id="KW-0479">Metal-binding</keyword>
<keyword evidence="8" id="KW-0677">Repeat</keyword>
<dbReference type="InterPro" id="IPR058047">
    <property type="entry name" value="CPSase_preATP-grasp"/>
</dbReference>
<dbReference type="PRINTS" id="PR00098">
    <property type="entry name" value="CPSASE"/>
</dbReference>
<dbReference type="FunFam" id="3.30.470.20:FF:000001">
    <property type="entry name" value="Carbamoyl-phosphate synthase large chain"/>
    <property type="match status" value="1"/>
</dbReference>
<evidence type="ECO:0000256" key="19">
    <source>
        <dbReference type="ARBA" id="ARBA00048816"/>
    </source>
</evidence>
<keyword evidence="27" id="KW-1185">Reference proteome</keyword>
<comment type="catalytic activity">
    <reaction evidence="18">
        <text>hydrogencarbonate + NH4(+) + 2 ATP = carbamoyl phosphate + 2 ADP + phosphate + 2 H(+)</text>
        <dbReference type="Rhea" id="RHEA:18029"/>
        <dbReference type="ChEBI" id="CHEBI:15378"/>
        <dbReference type="ChEBI" id="CHEBI:17544"/>
        <dbReference type="ChEBI" id="CHEBI:28938"/>
        <dbReference type="ChEBI" id="CHEBI:30616"/>
        <dbReference type="ChEBI" id="CHEBI:43474"/>
        <dbReference type="ChEBI" id="CHEBI:58228"/>
        <dbReference type="ChEBI" id="CHEBI:456216"/>
        <dbReference type="EC" id="6.3.4.16"/>
    </reaction>
</comment>
<dbReference type="InterPro" id="IPR013087">
    <property type="entry name" value="Znf_C2H2_type"/>
</dbReference>
<evidence type="ECO:0000256" key="4">
    <source>
        <dbReference type="ARBA" id="ARBA00009799"/>
    </source>
</evidence>
<dbReference type="NCBIfam" id="NF003671">
    <property type="entry name" value="PRK05294.1"/>
    <property type="match status" value="1"/>
</dbReference>
<evidence type="ECO:0000256" key="16">
    <source>
        <dbReference type="ARBA" id="ARBA00044318"/>
    </source>
</evidence>
<evidence type="ECO:0000256" key="8">
    <source>
        <dbReference type="ARBA" id="ARBA00022737"/>
    </source>
</evidence>
<keyword evidence="10 22" id="KW-0067">ATP-binding</keyword>
<dbReference type="FunFam" id="3.30.1490.20:FF:000001">
    <property type="entry name" value="Carbamoyl-phosphate synthase large chain"/>
    <property type="match status" value="1"/>
</dbReference>
<evidence type="ECO:0000313" key="26">
    <source>
        <dbReference type="EMBL" id="TVY25014.1"/>
    </source>
</evidence>
<dbReference type="GO" id="GO:0006526">
    <property type="term" value="P:L-arginine biosynthetic process"/>
    <property type="evidence" value="ECO:0007669"/>
    <property type="project" value="UniProtKB-ARBA"/>
</dbReference>
<dbReference type="Gene3D" id="3.30.470.20">
    <property type="entry name" value="ATP-grasp fold, B domain"/>
    <property type="match status" value="2"/>
</dbReference>
<evidence type="ECO:0000259" key="24">
    <source>
        <dbReference type="PROSITE" id="PS50975"/>
    </source>
</evidence>
<dbReference type="GeneID" id="41985359"/>
<dbReference type="Pfam" id="PF02787">
    <property type="entry name" value="CPSase_L_D3"/>
    <property type="match status" value="1"/>
</dbReference>
<dbReference type="PANTHER" id="PTHR11405:SF53">
    <property type="entry name" value="CARBAMOYL-PHOSPHATE SYNTHASE [AMMONIA], MITOCHONDRIAL"/>
    <property type="match status" value="1"/>
</dbReference>
<dbReference type="SMART" id="SM00355">
    <property type="entry name" value="ZnF_C2H2"/>
    <property type="match status" value="2"/>
</dbReference>
<dbReference type="PROSITE" id="PS51855">
    <property type="entry name" value="MGS"/>
    <property type="match status" value="1"/>
</dbReference>
<dbReference type="InterPro" id="IPR006275">
    <property type="entry name" value="CPSase_lsu"/>
</dbReference>
<dbReference type="InterPro" id="IPR005480">
    <property type="entry name" value="CPSase_lsu_oligo"/>
</dbReference>
<evidence type="ECO:0000256" key="1">
    <source>
        <dbReference type="ARBA" id="ARBA00001947"/>
    </source>
</evidence>
<comment type="subcellular location">
    <subcellularLocation>
        <location evidence="2">Mitochondrion</location>
    </subcellularLocation>
</comment>
<comment type="similarity">
    <text evidence="4">Belongs to the CarB family.</text>
</comment>
<dbReference type="InterPro" id="IPR016185">
    <property type="entry name" value="PreATP-grasp_dom_sf"/>
</dbReference>
<evidence type="ECO:0000256" key="14">
    <source>
        <dbReference type="ARBA" id="ARBA00044063"/>
    </source>
</evidence>
<dbReference type="FunFam" id="3.30.470.20:FF:000004">
    <property type="entry name" value="Carbamoyl-phosphate synthase (glutamine-hydrolyzing)"/>
    <property type="match status" value="1"/>
</dbReference>
<keyword evidence="6" id="KW-0436">Ligase</keyword>
<dbReference type="CDD" id="cd01423">
    <property type="entry name" value="MGS_CPS_I_III"/>
    <property type="match status" value="1"/>
</dbReference>
<dbReference type="GO" id="GO:0004087">
    <property type="term" value="F:carbamoyl-phosphate synthase (ammonia) activity"/>
    <property type="evidence" value="ECO:0007669"/>
    <property type="project" value="UniProtKB-EC"/>
</dbReference>
<dbReference type="RefSeq" id="XP_031003802.1">
    <property type="nucleotide sequence ID" value="XM_031150111.1"/>
</dbReference>
<keyword evidence="11" id="KW-0496">Mitochondrion</keyword>
<dbReference type="PROSITE" id="PS00028">
    <property type="entry name" value="ZINC_FINGER_C2H2_1"/>
    <property type="match status" value="2"/>
</dbReference>
<dbReference type="SUPFAM" id="SSF56059">
    <property type="entry name" value="Glutathione synthetase ATP-binding domain-like"/>
    <property type="match status" value="2"/>
</dbReference>
<dbReference type="GO" id="GO:0005739">
    <property type="term" value="C:mitochondrion"/>
    <property type="evidence" value="ECO:0007669"/>
    <property type="project" value="UniProtKB-SubCell"/>
</dbReference>
<dbReference type="Gene3D" id="3.30.1490.20">
    <property type="entry name" value="ATP-grasp fold, A domain"/>
    <property type="match status" value="1"/>
</dbReference>
<dbReference type="Gene3D" id="1.10.1030.10">
    <property type="entry name" value="Carbamoyl-phosphate synthetase, large subunit oligomerisation domain"/>
    <property type="match status" value="1"/>
</dbReference>
<evidence type="ECO:0000256" key="22">
    <source>
        <dbReference type="PROSITE-ProRule" id="PRU00409"/>
    </source>
</evidence>
<feature type="domain" description="ATP-grasp" evidence="24">
    <location>
        <begin position="923"/>
        <end position="1120"/>
    </location>
</feature>
<dbReference type="SUPFAM" id="SSF57667">
    <property type="entry name" value="beta-beta-alpha zinc fingers"/>
    <property type="match status" value="1"/>
</dbReference>
<evidence type="ECO:0000256" key="2">
    <source>
        <dbReference type="ARBA" id="ARBA00004173"/>
    </source>
</evidence>
<keyword evidence="21" id="KW-0862">Zinc</keyword>
<evidence type="ECO:0000256" key="10">
    <source>
        <dbReference type="ARBA" id="ARBA00022840"/>
    </source>
</evidence>
<evidence type="ECO:0000256" key="9">
    <source>
        <dbReference type="ARBA" id="ARBA00022741"/>
    </source>
</evidence>
<dbReference type="SMART" id="SM01096">
    <property type="entry name" value="CPSase_L_D3"/>
    <property type="match status" value="1"/>
</dbReference>
<name>A0A8H8TWK9_9HELO</name>
<dbReference type="EC" id="6.3.5.5" evidence="5"/>
<evidence type="ECO:0000313" key="27">
    <source>
        <dbReference type="Proteomes" id="UP000431533"/>
    </source>
</evidence>
<dbReference type="FunFam" id="3.40.50.20:FF:000001">
    <property type="entry name" value="Carbamoyl-phosphate synthase large chain"/>
    <property type="match status" value="1"/>
</dbReference>
<dbReference type="InterPro" id="IPR011607">
    <property type="entry name" value="MGS-like_dom"/>
</dbReference>
<dbReference type="Pfam" id="PF12874">
    <property type="entry name" value="zf-met"/>
    <property type="match status" value="1"/>
</dbReference>
<dbReference type="InterPro" id="IPR036236">
    <property type="entry name" value="Znf_C2H2_sf"/>
</dbReference>
<comment type="catalytic activity">
    <reaction evidence="19">
        <text>hydrogencarbonate + L-glutamine + 2 ATP + H2O = carbamoyl phosphate + L-glutamate + 2 ADP + phosphate + 2 H(+)</text>
        <dbReference type="Rhea" id="RHEA:18633"/>
        <dbReference type="ChEBI" id="CHEBI:15377"/>
        <dbReference type="ChEBI" id="CHEBI:15378"/>
        <dbReference type="ChEBI" id="CHEBI:17544"/>
        <dbReference type="ChEBI" id="CHEBI:29985"/>
        <dbReference type="ChEBI" id="CHEBI:30616"/>
        <dbReference type="ChEBI" id="CHEBI:43474"/>
        <dbReference type="ChEBI" id="CHEBI:58228"/>
        <dbReference type="ChEBI" id="CHEBI:58359"/>
        <dbReference type="ChEBI" id="CHEBI:456216"/>
        <dbReference type="EC" id="6.3.5.5"/>
    </reaction>
</comment>
<dbReference type="FunFam" id="1.10.1030.10:FF:000001">
    <property type="entry name" value="Carbamoyl-phosphate synthase large chain"/>
    <property type="match status" value="1"/>
</dbReference>
<feature type="domain" description="MGS-like" evidence="25">
    <location>
        <begin position="1188"/>
        <end position="1337"/>
    </location>
</feature>
<feature type="domain" description="C2H2-type" evidence="23">
    <location>
        <begin position="802"/>
        <end position="831"/>
    </location>
</feature>
<evidence type="ECO:0000259" key="25">
    <source>
        <dbReference type="PROSITE" id="PS51855"/>
    </source>
</evidence>
<evidence type="ECO:0000256" key="15">
    <source>
        <dbReference type="ARBA" id="ARBA00044249"/>
    </source>
</evidence>
<evidence type="ECO:0000256" key="21">
    <source>
        <dbReference type="PROSITE-ProRule" id="PRU00042"/>
    </source>
</evidence>
<dbReference type="PANTHER" id="PTHR11405">
    <property type="entry name" value="CARBAMOYLTRANSFERASE FAMILY MEMBER"/>
    <property type="match status" value="1"/>
</dbReference>
<sequence>MALSSRLAGRSSNLLRQFRVPAPIPARTFTTRSSTRCLYPINPVSAGKTARYVRLFSSSTIRRNETQTAPNAKAYLESGVLKGAANPVDVKKVLVIGSGGLSIGQAGEFDYSGSQALKALKEAGVSSVLINPNIATIQTAHVLTDEVYYLPVTPEYVTYVIERERPDGIFLTFGGQTALNLGVQMERMGIFERYGVKVLGTSIKTLETSEDRDLFAKALAEINIPTAQSIAVSTVDEALVAAEGIGYPIIVRAAYALGGLGSGFANNEEELRNMSARSLTLSPQILVEKSLKGWKEVEYEVVRDASNNCITVCNMENFDPLGIHTGDSIVVAPSQTLSDEEYHMLRSAAIKIVRHLGVVGECNVQYALQPDGLDYRVIEVNARLSRSSALASKATGYPLAYTAAKIGLGHTLPELPNAVTKTTTANFEPSLDYVVTKIPRWDLAKFQHVKRDIGSAMKSVGEVMAIGRTFEESIQKAIRQVDPRFIGFQGDEFDDLDYELANPTDRRWLAVGQAMLHENYTVDRVHELTKIDKWFLYKLQNIVDCTHELEDIGSLFGLKKELVMKAKKMGFSDRQIAKAVGSTEDEVRARRKGFGIKPFVKKIDTLAAEFPADTNYLYTTYNATTNDVTFDSHGTLMLGSGVYRIGSSVEFDWCSTSACLALREMNKKTIMINYNPETMSTDFDIADRLYFEELSYERVLDIYELENSAGVVVSFGGQLPQNIARRLQETGLEAQAIDKEQKLLALKANNATNYHFKQIAEDHDEYIGDLSARVAKSRASNPGRDRIHQANRVETTLREKSYRCKACDIAFGKKQSFDNHLKSATHIRKQFESSNPFRCSPCNLGLYNQSNLTRHNNTLRHQKATDAVHCPSMHYPDREVLPPRDFILSTTNPLLSLIHFQHCKVLGTDPIDIDKAEDRQKFSEILDSIGVDQPAWKELTSVADAERFADEVSYPVLVRPSYVLSGAAMTVIRSKDELKDKLEAASNVSPDHPVVITKFIEGAEEIDVDAVGSNGKLIIHAVSEHVEQAGVHSGDATLVLPPASLDHTTMNRVKEIAVKVAKAWSITGPFNMQIIKADDPNGGLPALKVIECNLRASRSFPFVSKVLGTNFIDVATKALVGRDVPEPTDLMAIKRDYLATKVPQFSWTRLAGADPFLGVEMSSTGEIACFGKDLVEAYWASLQSTMNFRMPEPGEGLLFGGDITKESLTKIVDYLSPLGYKLYAAEPEIKTFLESSAKNNVSVEVIEFPTEDKRALREVFQKYDIRGVFNLAQARGKTVLDVDYVMRRNAVDFGVPLFMEPKTAELFAQCMSVKLPRKEGIPSEVRRWSDFIGGKPL</sequence>
<dbReference type="InterPro" id="IPR036897">
    <property type="entry name" value="CarbamoylP_synth_lsu_oligo_sf"/>
</dbReference>
<evidence type="ECO:0000256" key="18">
    <source>
        <dbReference type="ARBA" id="ARBA00047359"/>
    </source>
</evidence>
<evidence type="ECO:0000256" key="5">
    <source>
        <dbReference type="ARBA" id="ARBA00012738"/>
    </source>
</evidence>
<dbReference type="EMBL" id="QGMH01000110">
    <property type="protein sequence ID" value="TVY25014.1"/>
    <property type="molecule type" value="Genomic_DNA"/>
</dbReference>
<dbReference type="Pfam" id="PF02786">
    <property type="entry name" value="CPSase_L_D2"/>
    <property type="match status" value="2"/>
</dbReference>
<dbReference type="Gene3D" id="3.40.50.20">
    <property type="match status" value="2"/>
</dbReference>
<dbReference type="PROSITE" id="PS50157">
    <property type="entry name" value="ZINC_FINGER_C2H2_2"/>
    <property type="match status" value="1"/>
</dbReference>
<dbReference type="PROSITE" id="PS00866">
    <property type="entry name" value="CPSASE_1"/>
    <property type="match status" value="2"/>
</dbReference>
<reference evidence="26 27" key="1">
    <citation type="submission" date="2018-05" db="EMBL/GenBank/DDBJ databases">
        <title>Genome sequencing and assembly of the regulated plant pathogen Lachnellula willkommii and related sister species for the development of diagnostic species identification markers.</title>
        <authorList>
            <person name="Giroux E."/>
            <person name="Bilodeau G."/>
        </authorList>
    </citation>
    <scope>NUCLEOTIDE SEQUENCE [LARGE SCALE GENOMIC DNA]</scope>
    <source>
        <strain evidence="26 27">CBS 185.66</strain>
    </source>
</reference>
<dbReference type="InterPro" id="IPR005479">
    <property type="entry name" value="CPAse_ATP-bd"/>
</dbReference>
<dbReference type="Gene3D" id="3.40.50.1380">
    <property type="entry name" value="Methylglyoxal synthase-like domain"/>
    <property type="match status" value="1"/>
</dbReference>
<evidence type="ECO:0000256" key="20">
    <source>
        <dbReference type="ARBA" id="ARBA00068891"/>
    </source>
</evidence>
<dbReference type="SUPFAM" id="SSF52440">
    <property type="entry name" value="PreATP-grasp domain"/>
    <property type="match status" value="2"/>
</dbReference>
<dbReference type="InterPro" id="IPR011761">
    <property type="entry name" value="ATP-grasp"/>
</dbReference>
<proteinExistence type="inferred from homology"/>
<accession>A0A8H8TWK9</accession>
<evidence type="ECO:0000256" key="12">
    <source>
        <dbReference type="ARBA" id="ARBA00023211"/>
    </source>
</evidence>
<organism evidence="26 27">
    <name type="scientific">Lachnellula hyalina</name>
    <dbReference type="NCBI Taxonomy" id="1316788"/>
    <lineage>
        <taxon>Eukaryota</taxon>
        <taxon>Fungi</taxon>
        <taxon>Dikarya</taxon>
        <taxon>Ascomycota</taxon>
        <taxon>Pezizomycotina</taxon>
        <taxon>Leotiomycetes</taxon>
        <taxon>Helotiales</taxon>
        <taxon>Lachnaceae</taxon>
        <taxon>Lachnellula</taxon>
    </lineage>
</organism>
<feature type="domain" description="ATP-grasp" evidence="24">
    <location>
        <begin position="216"/>
        <end position="408"/>
    </location>
</feature>
<dbReference type="Pfam" id="PF25596">
    <property type="entry name" value="CPSase_L_D1"/>
    <property type="match status" value="2"/>
</dbReference>
<dbReference type="NCBIfam" id="NF009455">
    <property type="entry name" value="PRK12815.1"/>
    <property type="match status" value="1"/>
</dbReference>
<evidence type="ECO:0000256" key="13">
    <source>
        <dbReference type="ARBA" id="ARBA00044031"/>
    </source>
</evidence>
<evidence type="ECO:0000256" key="6">
    <source>
        <dbReference type="ARBA" id="ARBA00022598"/>
    </source>
</evidence>
<dbReference type="InterPro" id="IPR005483">
    <property type="entry name" value="CPSase_dom"/>
</dbReference>
<dbReference type="EC" id="6.3.4.16" evidence="14"/>
<evidence type="ECO:0000256" key="7">
    <source>
        <dbReference type="ARBA" id="ARBA00022723"/>
    </source>
</evidence>
<dbReference type="PROSITE" id="PS00867">
    <property type="entry name" value="CPSASE_2"/>
    <property type="match status" value="2"/>
</dbReference>
<keyword evidence="12" id="KW-0464">Manganese</keyword>
<comment type="subunit">
    <text evidence="13">Heterodimer composed of 2 chains; the small (or glutamine) chain promotes the hydrolysis of glutamine to ammonia, which is used by the large (or ammonia) chain to synthesize carbamoyl phosphate.</text>
</comment>
<dbReference type="GO" id="GO:0005524">
    <property type="term" value="F:ATP binding"/>
    <property type="evidence" value="ECO:0007669"/>
    <property type="project" value="UniProtKB-UniRule"/>
</dbReference>
<dbReference type="FunFam" id="3.40.50.1380:FF:000015">
    <property type="entry name" value="Carbamoyl-phosphate synthase arginine-specific large chain"/>
    <property type="match status" value="1"/>
</dbReference>
<dbReference type="GO" id="GO:0004088">
    <property type="term" value="F:carbamoyl-phosphate synthase (glutamine-hydrolyzing) activity"/>
    <property type="evidence" value="ECO:0007669"/>
    <property type="project" value="UniProtKB-EC"/>
</dbReference>
<comment type="pathway">
    <text evidence="3">Amino-acid biosynthesis; L-arginine biosynthesis; carbamoyl phosphate from bicarbonate: step 1/1.</text>
</comment>
<dbReference type="NCBIfam" id="TIGR01369">
    <property type="entry name" value="CPSaseII_lrg"/>
    <property type="match status" value="1"/>
</dbReference>
<protein>
    <recommendedName>
        <fullName evidence="20">Carbamoyl phosphate synthase arginine-specific large chain, mitochondrial</fullName>
        <ecNumber evidence="14">6.3.4.16</ecNumber>
        <ecNumber evidence="5">6.3.5.5</ecNumber>
    </recommendedName>
    <alternativeName>
        <fullName evidence="16">Ammonium-dependent carbamoyl phosphate synthetase</fullName>
    </alternativeName>
    <alternativeName>
        <fullName evidence="15">Arginine-specific carbamoyl phosphate synthetase, ammonia chain</fullName>
    </alternativeName>
    <alternativeName>
        <fullName evidence="17">Glutamine-dependent carbamoyl phosphate synthetase</fullName>
    </alternativeName>
</protein>
<comment type="cofactor">
    <cofactor evidence="1">
        <name>Zn(2+)</name>
        <dbReference type="ChEBI" id="CHEBI:29105"/>
    </cofactor>
</comment>
<evidence type="ECO:0000256" key="11">
    <source>
        <dbReference type="ARBA" id="ARBA00023128"/>
    </source>
</evidence>
<dbReference type="InterPro" id="IPR013815">
    <property type="entry name" value="ATP_grasp_subdomain_1"/>
</dbReference>
<evidence type="ECO:0000259" key="23">
    <source>
        <dbReference type="PROSITE" id="PS50157"/>
    </source>
</evidence>
<comment type="caution">
    <text evidence="26">The sequence shown here is derived from an EMBL/GenBank/DDBJ whole genome shotgun (WGS) entry which is preliminary data.</text>
</comment>
<dbReference type="FunFam" id="3.40.50.20:FF:000002">
    <property type="entry name" value="Carbamoyl-phosphate synthase large chain"/>
    <property type="match status" value="1"/>
</dbReference>
<dbReference type="SUPFAM" id="SSF48108">
    <property type="entry name" value="Carbamoyl phosphate synthetase, large subunit connection domain"/>
    <property type="match status" value="1"/>
</dbReference>
<dbReference type="Proteomes" id="UP000431533">
    <property type="component" value="Unassembled WGS sequence"/>
</dbReference>